<accession>A0ABY4T6D9</accession>
<feature type="non-terminal residue" evidence="1">
    <location>
        <position position="77"/>
    </location>
</feature>
<dbReference type="EMBL" id="CP095474">
    <property type="protein sequence ID" value="URN14562.1"/>
    <property type="molecule type" value="Genomic_DNA"/>
</dbReference>
<keyword evidence="2" id="KW-1185">Reference proteome</keyword>
<sequence>IAILTTGRGPYDDHLAAFPALRKRLAGAQATGPVRGAGPLHQRSAARTAGRTLLVGDAAGYIDALTGEGIALALAHL</sequence>
<name>A0ABY4T6D9_9ACTN</name>
<protein>
    <submittedName>
        <fullName evidence="1">NAD(P)/FAD-dependent oxidoreductase</fullName>
    </submittedName>
</protein>
<evidence type="ECO:0000313" key="2">
    <source>
        <dbReference type="Proteomes" id="UP001056383"/>
    </source>
</evidence>
<reference evidence="1" key="1">
    <citation type="submission" date="2022-04" db="EMBL/GenBank/DDBJ databases">
        <title>Systematic whole-genome sequencing reveals an unexpected diversity among actinomycetoma pathogens and provides insights into their antibacterial susceptibilities.</title>
        <authorList>
            <person name="Watson A.K."/>
            <person name="Kepplinger B."/>
            <person name="Bakhiet S.M."/>
            <person name="Mhmoud N.A."/>
            <person name="Chapman J."/>
            <person name="Allenby N."/>
            <person name="Mickiewicz K."/>
            <person name="Goodfellow M."/>
            <person name="Fahal A.H."/>
            <person name="Errington J."/>
        </authorList>
    </citation>
    <scope>NUCLEOTIDE SEQUENCE</scope>
    <source>
        <strain evidence="1">SD 504</strain>
    </source>
</reference>
<gene>
    <name evidence="1" type="ORF">MW084_00005</name>
</gene>
<feature type="non-terminal residue" evidence="1">
    <location>
        <position position="1"/>
    </location>
</feature>
<evidence type="ECO:0000313" key="1">
    <source>
        <dbReference type="EMBL" id="URN14562.1"/>
    </source>
</evidence>
<dbReference type="Gene3D" id="3.50.50.60">
    <property type="entry name" value="FAD/NAD(P)-binding domain"/>
    <property type="match status" value="1"/>
</dbReference>
<organism evidence="1 2">
    <name type="scientific">Streptomyces sudanensis</name>
    <dbReference type="NCBI Taxonomy" id="436397"/>
    <lineage>
        <taxon>Bacteria</taxon>
        <taxon>Bacillati</taxon>
        <taxon>Actinomycetota</taxon>
        <taxon>Actinomycetes</taxon>
        <taxon>Kitasatosporales</taxon>
        <taxon>Streptomycetaceae</taxon>
        <taxon>Streptomyces</taxon>
    </lineage>
</organism>
<dbReference type="Proteomes" id="UP001056383">
    <property type="component" value="Chromosome"/>
</dbReference>
<proteinExistence type="predicted"/>
<dbReference type="InterPro" id="IPR036188">
    <property type="entry name" value="FAD/NAD-bd_sf"/>
</dbReference>